<evidence type="ECO:0008006" key="4">
    <source>
        <dbReference type="Google" id="ProtNLM"/>
    </source>
</evidence>
<sequence>MSSCKNSCSTLGQLLTILCQASGQSRCVWPSSAQRLYLTLSHSLLRCPWAPHNAYSFTVQSPAKCLLEPHL</sequence>
<reference evidence="3" key="1">
    <citation type="journal article" date="2016" name="Nature">
        <title>Genome evolution in the allotetraploid frog Xenopus laevis.</title>
        <authorList>
            <person name="Session A.M."/>
            <person name="Uno Y."/>
            <person name="Kwon T."/>
            <person name="Chapman J.A."/>
            <person name="Toyoda A."/>
            <person name="Takahashi S."/>
            <person name="Fukui A."/>
            <person name="Hikosaka A."/>
            <person name="Suzuki A."/>
            <person name="Kondo M."/>
            <person name="van Heeringen S.J."/>
            <person name="Quigley I."/>
            <person name="Heinz S."/>
            <person name="Ogino H."/>
            <person name="Ochi H."/>
            <person name="Hellsten U."/>
            <person name="Lyons J.B."/>
            <person name="Simakov O."/>
            <person name="Putnam N."/>
            <person name="Stites J."/>
            <person name="Kuroki Y."/>
            <person name="Tanaka T."/>
            <person name="Michiue T."/>
            <person name="Watanabe M."/>
            <person name="Bogdanovic O."/>
            <person name="Lister R."/>
            <person name="Georgiou G."/>
            <person name="Paranjpe S.S."/>
            <person name="van Kruijsbergen I."/>
            <person name="Shu S."/>
            <person name="Carlson J."/>
            <person name="Kinoshita T."/>
            <person name="Ohta Y."/>
            <person name="Mawaribuchi S."/>
            <person name="Jenkins J."/>
            <person name="Grimwood J."/>
            <person name="Schmutz J."/>
            <person name="Mitros T."/>
            <person name="Mozaffari S.V."/>
            <person name="Suzuki Y."/>
            <person name="Haramoto Y."/>
            <person name="Yamamoto T.S."/>
            <person name="Takagi C."/>
            <person name="Heald R."/>
            <person name="Miller K."/>
            <person name="Haudenschild C."/>
            <person name="Kitzman J."/>
            <person name="Nakayama T."/>
            <person name="Izutsu Y."/>
            <person name="Robert J."/>
            <person name="Fortriede J."/>
            <person name="Burns K."/>
            <person name="Lotay V."/>
            <person name="Karimi K."/>
            <person name="Yasuoka Y."/>
            <person name="Dichmann D.S."/>
            <person name="Flajnik M.F."/>
            <person name="Houston D.W."/>
            <person name="Shendure J."/>
            <person name="DuPasquier L."/>
            <person name="Vize P.D."/>
            <person name="Zorn A.M."/>
            <person name="Ito M."/>
            <person name="Marcotte E.M."/>
            <person name="Wallingford J.B."/>
            <person name="Ito Y."/>
            <person name="Asashima M."/>
            <person name="Ueno N."/>
            <person name="Matsuda Y."/>
            <person name="Veenstra G.J."/>
            <person name="Fujiyama A."/>
            <person name="Harland R.M."/>
            <person name="Taira M."/>
            <person name="Rokhsar D.S."/>
        </authorList>
    </citation>
    <scope>NUCLEOTIDE SEQUENCE [LARGE SCALE GENOMIC DNA]</scope>
    <source>
        <strain evidence="3">J</strain>
    </source>
</reference>
<feature type="signal peptide" evidence="1">
    <location>
        <begin position="1"/>
        <end position="23"/>
    </location>
</feature>
<evidence type="ECO:0000313" key="2">
    <source>
        <dbReference type="EMBL" id="OCT94569.1"/>
    </source>
</evidence>
<dbReference type="AlphaFoldDB" id="A0A974DMD5"/>
<evidence type="ECO:0000256" key="1">
    <source>
        <dbReference type="SAM" id="SignalP"/>
    </source>
</evidence>
<accession>A0A974DMD5</accession>
<organism evidence="2 3">
    <name type="scientific">Xenopus laevis</name>
    <name type="common">African clawed frog</name>
    <dbReference type="NCBI Taxonomy" id="8355"/>
    <lineage>
        <taxon>Eukaryota</taxon>
        <taxon>Metazoa</taxon>
        <taxon>Chordata</taxon>
        <taxon>Craniata</taxon>
        <taxon>Vertebrata</taxon>
        <taxon>Euteleostomi</taxon>
        <taxon>Amphibia</taxon>
        <taxon>Batrachia</taxon>
        <taxon>Anura</taxon>
        <taxon>Pipoidea</taxon>
        <taxon>Pipidae</taxon>
        <taxon>Xenopodinae</taxon>
        <taxon>Xenopus</taxon>
        <taxon>Xenopus</taxon>
    </lineage>
</organism>
<keyword evidence="1" id="KW-0732">Signal</keyword>
<name>A0A974DMD5_XENLA</name>
<evidence type="ECO:0000313" key="3">
    <source>
        <dbReference type="Proteomes" id="UP000694892"/>
    </source>
</evidence>
<dbReference type="Proteomes" id="UP000694892">
    <property type="component" value="Chromosome 2L"/>
</dbReference>
<protein>
    <recommendedName>
        <fullName evidence="4">Secreted protein</fullName>
    </recommendedName>
</protein>
<feature type="chain" id="PRO_5037399348" description="Secreted protein" evidence="1">
    <location>
        <begin position="24"/>
        <end position="71"/>
    </location>
</feature>
<gene>
    <name evidence="2" type="ORF">XELAEV_18012244mg</name>
</gene>
<dbReference type="EMBL" id="CM004468">
    <property type="protein sequence ID" value="OCT94569.1"/>
    <property type="molecule type" value="Genomic_DNA"/>
</dbReference>
<proteinExistence type="predicted"/>